<name>A0A015TWF7_BACFG</name>
<organism evidence="1 2">
    <name type="scientific">Bacteroides fragilis str. 3988T(B)14</name>
    <dbReference type="NCBI Taxonomy" id="1339315"/>
    <lineage>
        <taxon>Bacteria</taxon>
        <taxon>Pseudomonadati</taxon>
        <taxon>Bacteroidota</taxon>
        <taxon>Bacteroidia</taxon>
        <taxon>Bacteroidales</taxon>
        <taxon>Bacteroidaceae</taxon>
        <taxon>Bacteroides</taxon>
    </lineage>
</organism>
<comment type="caution">
    <text evidence="1">The sequence shown here is derived from an EMBL/GenBank/DDBJ whole genome shotgun (WGS) entry which is preliminary data.</text>
</comment>
<dbReference type="EMBL" id="JGCY01000248">
    <property type="protein sequence ID" value="EXY75106.1"/>
    <property type="molecule type" value="Genomic_DNA"/>
</dbReference>
<evidence type="ECO:0000313" key="2">
    <source>
        <dbReference type="Proteomes" id="UP000020529"/>
    </source>
</evidence>
<proteinExistence type="predicted"/>
<feature type="non-terminal residue" evidence="1">
    <location>
        <position position="58"/>
    </location>
</feature>
<protein>
    <submittedName>
        <fullName evidence="1">Uncharacterized protein</fullName>
    </submittedName>
</protein>
<gene>
    <name evidence="1" type="ORF">M124_1106</name>
</gene>
<dbReference type="Proteomes" id="UP000020529">
    <property type="component" value="Unassembled WGS sequence"/>
</dbReference>
<sequence length="58" mass="7004">MQVYFISFVQQNGKQIEYFLFILAFKKFQTQDINLLEKKNNVIHKRTTKIESTLFMSL</sequence>
<reference evidence="1 2" key="1">
    <citation type="submission" date="2014-02" db="EMBL/GenBank/DDBJ databases">
        <authorList>
            <person name="Sears C."/>
            <person name="Carroll K."/>
            <person name="Sack B.R."/>
            <person name="Qadri F."/>
            <person name="Myers L.L."/>
            <person name="Chung G.-T."/>
            <person name="Escheverria P."/>
            <person name="Fraser C.M."/>
            <person name="Sadzewicz L."/>
            <person name="Shefchek K.A."/>
            <person name="Tallon L."/>
            <person name="Das S.P."/>
            <person name="Daugherty S."/>
            <person name="Mongodin E.F."/>
        </authorList>
    </citation>
    <scope>NUCLEOTIDE SEQUENCE [LARGE SCALE GENOMIC DNA]</scope>
    <source>
        <strain evidence="2">3988T(B)14</strain>
    </source>
</reference>
<dbReference type="AlphaFoldDB" id="A0A015TWF7"/>
<evidence type="ECO:0000313" key="1">
    <source>
        <dbReference type="EMBL" id="EXY75106.1"/>
    </source>
</evidence>
<accession>A0A015TWF7</accession>